<dbReference type="Pfam" id="PF03388">
    <property type="entry name" value="Lectin_leg-like"/>
    <property type="match status" value="1"/>
</dbReference>
<dbReference type="SUPFAM" id="SSF49899">
    <property type="entry name" value="Concanavalin A-like lectins/glucanases"/>
    <property type="match status" value="1"/>
</dbReference>
<evidence type="ECO:0000259" key="10">
    <source>
        <dbReference type="PROSITE" id="PS51328"/>
    </source>
</evidence>
<evidence type="ECO:0000256" key="6">
    <source>
        <dbReference type="ARBA" id="ARBA00023136"/>
    </source>
</evidence>
<dbReference type="PANTHER" id="PTHR12223:SF28">
    <property type="entry name" value="LECTIN, MANNOSE BINDING 1 LIKE"/>
    <property type="match status" value="1"/>
</dbReference>
<evidence type="ECO:0000256" key="9">
    <source>
        <dbReference type="SAM" id="Phobius"/>
    </source>
</evidence>
<dbReference type="GO" id="GO:0000139">
    <property type="term" value="C:Golgi membrane"/>
    <property type="evidence" value="ECO:0007669"/>
    <property type="project" value="TreeGrafter"/>
</dbReference>
<dbReference type="RefSeq" id="XP_055872770.1">
    <property type="nucleotide sequence ID" value="XM_056016795.1"/>
</dbReference>
<reference evidence="12" key="1">
    <citation type="submission" date="2025-08" db="UniProtKB">
        <authorList>
            <consortium name="RefSeq"/>
        </authorList>
    </citation>
    <scope>IDENTIFICATION</scope>
</reference>
<dbReference type="Proteomes" id="UP001165740">
    <property type="component" value="Chromosome 18"/>
</dbReference>
<dbReference type="PROSITE" id="PS51328">
    <property type="entry name" value="L_LECTIN_LIKE"/>
    <property type="match status" value="1"/>
</dbReference>
<evidence type="ECO:0000256" key="3">
    <source>
        <dbReference type="ARBA" id="ARBA00022729"/>
    </source>
</evidence>
<dbReference type="InterPro" id="IPR013320">
    <property type="entry name" value="ConA-like_dom_sf"/>
</dbReference>
<keyword evidence="3" id="KW-0732">Signal</keyword>
<proteinExistence type="predicted"/>
<gene>
    <name evidence="12" type="primary">LOC106071270</name>
</gene>
<keyword evidence="7" id="KW-1015">Disulfide bond</keyword>
<dbReference type="OMA" id="WSAEFQF"/>
<evidence type="ECO:0000313" key="11">
    <source>
        <dbReference type="Proteomes" id="UP001165740"/>
    </source>
</evidence>
<keyword evidence="2 9" id="KW-0812">Transmembrane</keyword>
<evidence type="ECO:0000256" key="2">
    <source>
        <dbReference type="ARBA" id="ARBA00022692"/>
    </source>
</evidence>
<evidence type="ECO:0000256" key="4">
    <source>
        <dbReference type="ARBA" id="ARBA00022734"/>
    </source>
</evidence>
<dbReference type="FunFam" id="2.60.120.200:FF:000028">
    <property type="entry name" value="Blast:Protein ERGIC-53"/>
    <property type="match status" value="1"/>
</dbReference>
<accession>A0A9W2ZD13</accession>
<comment type="subcellular location">
    <subcellularLocation>
        <location evidence="1">Endoplasmic reticulum-Golgi intermediate compartment membrane</location>
        <topology evidence="1">Single-pass type I membrane protein</topology>
    </subcellularLocation>
</comment>
<keyword evidence="11" id="KW-1185">Reference proteome</keyword>
<dbReference type="PANTHER" id="PTHR12223">
    <property type="entry name" value="VESICULAR MANNOSE-BINDING LECTIN"/>
    <property type="match status" value="1"/>
</dbReference>
<dbReference type="GeneID" id="106071270"/>
<evidence type="ECO:0000256" key="5">
    <source>
        <dbReference type="ARBA" id="ARBA00022989"/>
    </source>
</evidence>
<dbReference type="GO" id="GO:0006888">
    <property type="term" value="P:endoplasmic reticulum to Golgi vesicle-mediated transport"/>
    <property type="evidence" value="ECO:0007669"/>
    <property type="project" value="TreeGrafter"/>
</dbReference>
<feature type="transmembrane region" description="Helical" evidence="9">
    <location>
        <begin position="482"/>
        <end position="504"/>
    </location>
</feature>
<name>A0A9W2ZD13_BIOGL</name>
<organism evidence="11 12">
    <name type="scientific">Biomphalaria glabrata</name>
    <name type="common">Bloodfluke planorb</name>
    <name type="synonym">Freshwater snail</name>
    <dbReference type="NCBI Taxonomy" id="6526"/>
    <lineage>
        <taxon>Eukaryota</taxon>
        <taxon>Metazoa</taxon>
        <taxon>Spiralia</taxon>
        <taxon>Lophotrochozoa</taxon>
        <taxon>Mollusca</taxon>
        <taxon>Gastropoda</taxon>
        <taxon>Heterobranchia</taxon>
        <taxon>Euthyneura</taxon>
        <taxon>Panpulmonata</taxon>
        <taxon>Hygrophila</taxon>
        <taxon>Lymnaeoidea</taxon>
        <taxon>Planorbidae</taxon>
        <taxon>Biomphalaria</taxon>
    </lineage>
</organism>
<dbReference type="InterPro" id="IPR005052">
    <property type="entry name" value="Lectin_leg"/>
</dbReference>
<evidence type="ECO:0000256" key="8">
    <source>
        <dbReference type="SAM" id="Coils"/>
    </source>
</evidence>
<evidence type="ECO:0000256" key="1">
    <source>
        <dbReference type="ARBA" id="ARBA00004151"/>
    </source>
</evidence>
<keyword evidence="6 9" id="KW-0472">Membrane</keyword>
<evidence type="ECO:0000256" key="7">
    <source>
        <dbReference type="ARBA" id="ARBA00023157"/>
    </source>
</evidence>
<sequence length="516" mass="57956">MFDLIIRKMSSAMFSFHFVVLLIVFLCVLAQAPKRRFEYKLSFKGPHLVQRDNSVPFWEYFGDALAGDEGIRITPSLRSKKGSVWSKNRLESKGWEIEAGVRVTGRGRIGADGMAIWFTEGRGAASDNQLDNAVFGAADKWKGLGVFLDSFDNDGQHNNPYIMAVVNDGTIAYDHQNLERTMGDGSQQNLGGCLRDFRNKPFPVRVKIEYYNQILTVRVHNGLTNNQNDFEICMSASNVVLPTSGYIGISAATGGLADDHDVLYLLTHSLHDPTVDTSQVSEEERLKFEKEFQQYQDELDKAKQDYQKEHPDQKYEEEGEDQWFQSQNEKEMKQIFDGQNMINNVLREVNRKLDELMGRQEMVISRINSMPVGQGQQGGQVQGGGQQQISGGIQRHEIDRLLNNQNSLLQQLGDLKYTVNDIQQKASSIQNQAGGGGGGVQDKMALHEMKDKISGIGNDVREILNKPQANLQCPPPSSQGCLSSTVFFLALIVQFVLTIGYMVYRSNKEAQAKKFY</sequence>
<protein>
    <submittedName>
        <fullName evidence="12">Protein ERGIC-53-like isoform X1</fullName>
    </submittedName>
</protein>
<dbReference type="GO" id="GO:0005537">
    <property type="term" value="F:D-mannose binding"/>
    <property type="evidence" value="ECO:0007669"/>
    <property type="project" value="TreeGrafter"/>
</dbReference>
<keyword evidence="8" id="KW-0175">Coiled coil</keyword>
<dbReference type="GO" id="GO:0005789">
    <property type="term" value="C:endoplasmic reticulum membrane"/>
    <property type="evidence" value="ECO:0007669"/>
    <property type="project" value="TreeGrafter"/>
</dbReference>
<dbReference type="InterPro" id="IPR051136">
    <property type="entry name" value="Intracellular_Lectin-GPT"/>
</dbReference>
<keyword evidence="4" id="KW-0430">Lectin</keyword>
<dbReference type="OrthoDB" id="10265193at2759"/>
<dbReference type="Gene3D" id="2.60.120.200">
    <property type="match status" value="1"/>
</dbReference>
<feature type="domain" description="L-type lectin-like" evidence="10">
    <location>
        <begin position="35"/>
        <end position="270"/>
    </location>
</feature>
<feature type="coiled-coil region" evidence="8">
    <location>
        <begin position="278"/>
        <end position="305"/>
    </location>
</feature>
<evidence type="ECO:0000313" key="12">
    <source>
        <dbReference type="RefSeq" id="XP_055872770.1"/>
    </source>
</evidence>
<dbReference type="AlphaFoldDB" id="A0A9W2ZD13"/>
<dbReference type="GO" id="GO:0030134">
    <property type="term" value="C:COPII-coated ER to Golgi transport vesicle"/>
    <property type="evidence" value="ECO:0007669"/>
    <property type="project" value="TreeGrafter"/>
</dbReference>
<keyword evidence="5 9" id="KW-1133">Transmembrane helix</keyword>
<dbReference type="GO" id="GO:0033116">
    <property type="term" value="C:endoplasmic reticulum-Golgi intermediate compartment membrane"/>
    <property type="evidence" value="ECO:0007669"/>
    <property type="project" value="UniProtKB-SubCell"/>
</dbReference>
<dbReference type="CDD" id="cd06902">
    <property type="entry name" value="lectin_ERGIC-53_ERGL"/>
    <property type="match status" value="1"/>
</dbReference>